<evidence type="ECO:0000256" key="1">
    <source>
        <dbReference type="ARBA" id="ARBA00022737"/>
    </source>
</evidence>
<gene>
    <name evidence="5" type="ORF">LSAT_V11C200079560</name>
</gene>
<dbReference type="SUPFAM" id="SSF54768">
    <property type="entry name" value="dsRNA-binding domain-like"/>
    <property type="match status" value="2"/>
</dbReference>
<feature type="domain" description="DRBM" evidence="4">
    <location>
        <begin position="22"/>
        <end position="91"/>
    </location>
</feature>
<keyword evidence="6" id="KW-1185">Reference proteome</keyword>
<evidence type="ECO:0000256" key="3">
    <source>
        <dbReference type="PROSITE-ProRule" id="PRU00266"/>
    </source>
</evidence>
<dbReference type="Pfam" id="PF00035">
    <property type="entry name" value="dsrm"/>
    <property type="match status" value="2"/>
</dbReference>
<proteinExistence type="predicted"/>
<dbReference type="PROSITE" id="PS50137">
    <property type="entry name" value="DS_RBD"/>
    <property type="match status" value="2"/>
</dbReference>
<evidence type="ECO:0000259" key="4">
    <source>
        <dbReference type="PROSITE" id="PS50137"/>
    </source>
</evidence>
<accession>A0A9R1WEB7</accession>
<dbReference type="GO" id="GO:0003723">
    <property type="term" value="F:RNA binding"/>
    <property type="evidence" value="ECO:0007669"/>
    <property type="project" value="UniProtKB-UniRule"/>
</dbReference>
<protein>
    <recommendedName>
        <fullName evidence="4">DRBM domain-containing protein</fullName>
    </recommendedName>
</protein>
<evidence type="ECO:0000313" key="5">
    <source>
        <dbReference type="EMBL" id="KAJ0223610.1"/>
    </source>
</evidence>
<feature type="domain" description="DRBM" evidence="4">
    <location>
        <begin position="107"/>
        <end position="174"/>
    </location>
</feature>
<evidence type="ECO:0000256" key="2">
    <source>
        <dbReference type="ARBA" id="ARBA00022884"/>
    </source>
</evidence>
<organism evidence="5 6">
    <name type="scientific">Lactuca sativa</name>
    <name type="common">Garden lettuce</name>
    <dbReference type="NCBI Taxonomy" id="4236"/>
    <lineage>
        <taxon>Eukaryota</taxon>
        <taxon>Viridiplantae</taxon>
        <taxon>Streptophyta</taxon>
        <taxon>Embryophyta</taxon>
        <taxon>Tracheophyta</taxon>
        <taxon>Spermatophyta</taxon>
        <taxon>Magnoliopsida</taxon>
        <taxon>eudicotyledons</taxon>
        <taxon>Gunneridae</taxon>
        <taxon>Pentapetalae</taxon>
        <taxon>asterids</taxon>
        <taxon>campanulids</taxon>
        <taxon>Asterales</taxon>
        <taxon>Asteraceae</taxon>
        <taxon>Cichorioideae</taxon>
        <taxon>Cichorieae</taxon>
        <taxon>Lactucinae</taxon>
        <taxon>Lactuca</taxon>
    </lineage>
</organism>
<dbReference type="Gene3D" id="3.30.160.20">
    <property type="match status" value="2"/>
</dbReference>
<dbReference type="SMART" id="SM00358">
    <property type="entry name" value="DSRM"/>
    <property type="match status" value="2"/>
</dbReference>
<dbReference type="AlphaFoldDB" id="A0A9R1WEB7"/>
<evidence type="ECO:0000313" key="6">
    <source>
        <dbReference type="Proteomes" id="UP000235145"/>
    </source>
</evidence>
<dbReference type="PANTHER" id="PTHR46031:SF37">
    <property type="entry name" value="DRBM DOMAIN-CONTAINING PROTEIN"/>
    <property type="match status" value="1"/>
</dbReference>
<keyword evidence="1" id="KW-0677">Repeat</keyword>
<sequence>MPEPEKVDASSQPLATGMQQQLYKRLLNEQVQKLRKQVPVYQTNNEGAGHQPKFRTTIWIDGVKYTSPNTFHNRKLAETDASKFTLFAIRQKLKDEALNHLCEDKIFCKAILMEYAVRMNTQRPTYQTTQLGSSPPVFRCCLVFNGASFTGDDCRSKKEAEQSAARAVILKYLESETGIMLSEIIKSKFNHIPTKDIQIAQSDTNVVNGLVALNEAKSNEVTKIPLLITTTTSTSTPVNITQTLETPIIPVSTSTLPTYSPPLMTPQIPTQTTTPVSTVLAQTPLIQSIQTPTQTTPVPIQTPPVVVGTTFSNVVQQDTAIPVTQTPTQTLSMPTVMAQTPTPNVLAQTPSISVTSIAPYNPAIQVSNNSSNSVAQPINSEALLPPVTVAASSLPVSTPVTGWQCLPCFMVKFPLFLHNKSSSVSVRMMDKVPFCLWKVCVMNDDDS</sequence>
<reference evidence="5 6" key="1">
    <citation type="journal article" date="2017" name="Nat. Commun.">
        <title>Genome assembly with in vitro proximity ligation data and whole-genome triplication in lettuce.</title>
        <authorList>
            <person name="Reyes-Chin-Wo S."/>
            <person name="Wang Z."/>
            <person name="Yang X."/>
            <person name="Kozik A."/>
            <person name="Arikit S."/>
            <person name="Song C."/>
            <person name="Xia L."/>
            <person name="Froenicke L."/>
            <person name="Lavelle D.O."/>
            <person name="Truco M.J."/>
            <person name="Xia R."/>
            <person name="Zhu S."/>
            <person name="Xu C."/>
            <person name="Xu H."/>
            <person name="Xu X."/>
            <person name="Cox K."/>
            <person name="Korf I."/>
            <person name="Meyers B.C."/>
            <person name="Michelmore R.W."/>
        </authorList>
    </citation>
    <scope>NUCLEOTIDE SEQUENCE [LARGE SCALE GENOMIC DNA]</scope>
    <source>
        <strain evidence="6">cv. Salinas</strain>
        <tissue evidence="5">Seedlings</tissue>
    </source>
</reference>
<dbReference type="InterPro" id="IPR014720">
    <property type="entry name" value="dsRBD_dom"/>
</dbReference>
<dbReference type="Proteomes" id="UP000235145">
    <property type="component" value="Unassembled WGS sequence"/>
</dbReference>
<dbReference type="EMBL" id="NBSK02000002">
    <property type="protein sequence ID" value="KAJ0223610.1"/>
    <property type="molecule type" value="Genomic_DNA"/>
</dbReference>
<dbReference type="PANTHER" id="PTHR46031">
    <property type="match status" value="1"/>
</dbReference>
<comment type="caution">
    <text evidence="5">The sequence shown here is derived from an EMBL/GenBank/DDBJ whole genome shotgun (WGS) entry which is preliminary data.</text>
</comment>
<name>A0A9R1WEB7_LACSA</name>
<keyword evidence="2 3" id="KW-0694">RNA-binding</keyword>